<dbReference type="EMBL" id="FOIO01000111">
    <property type="protein sequence ID" value="SEU21251.1"/>
    <property type="molecule type" value="Genomic_DNA"/>
</dbReference>
<gene>
    <name evidence="1" type="ORF">SAMN05216521_111112</name>
</gene>
<comment type="caution">
    <text evidence="1">The sequence shown here is derived from an EMBL/GenBank/DDBJ whole genome shotgun (WGS) entry which is preliminary data.</text>
</comment>
<evidence type="ECO:0000313" key="1">
    <source>
        <dbReference type="EMBL" id="SEU21251.1"/>
    </source>
</evidence>
<sequence>MVAVSKKKLDINNKYLGRLADIKIRVPSDEENGVPDYRKVIKDYAAQKGLSVNQLVIELINESMKKDGLDCEIPNGIKPATKRE</sequence>
<reference evidence="1 2" key="1">
    <citation type="submission" date="2016-10" db="EMBL/GenBank/DDBJ databases">
        <authorList>
            <person name="Varghese N."/>
            <person name="Submissions S."/>
        </authorList>
    </citation>
    <scope>NUCLEOTIDE SEQUENCE [LARGE SCALE GENOMIC DNA]</scope>
    <source>
        <strain evidence="1 2">NLAE-zl-C196</strain>
    </source>
</reference>
<name>A0A1I0KAE2_9FIRM</name>
<protein>
    <submittedName>
        <fullName evidence="1">Uncharacterized protein</fullName>
    </submittedName>
</protein>
<dbReference type="AlphaFoldDB" id="A0A1I0KAE2"/>
<dbReference type="Proteomes" id="UP000182121">
    <property type="component" value="Unassembled WGS sequence"/>
</dbReference>
<evidence type="ECO:0000313" key="2">
    <source>
        <dbReference type="Proteomes" id="UP000182121"/>
    </source>
</evidence>
<accession>A0A1I0KAE2</accession>
<organism evidence="1 2">
    <name type="scientific">Enterocloster clostridioformis</name>
    <dbReference type="NCBI Taxonomy" id="1531"/>
    <lineage>
        <taxon>Bacteria</taxon>
        <taxon>Bacillati</taxon>
        <taxon>Bacillota</taxon>
        <taxon>Clostridia</taxon>
        <taxon>Lachnospirales</taxon>
        <taxon>Lachnospiraceae</taxon>
        <taxon>Enterocloster</taxon>
    </lineage>
</organism>
<proteinExistence type="predicted"/>